<dbReference type="Gene3D" id="2.60.120.10">
    <property type="entry name" value="Jelly Rolls"/>
    <property type="match status" value="1"/>
</dbReference>
<reference evidence="2 3" key="1">
    <citation type="journal article" date="2019" name="Nat. Commun.">
        <title>A new type of DNA phosphorothioation-based antiviral system in archaea.</title>
        <authorList>
            <person name="Xiong L."/>
            <person name="Liu S."/>
            <person name="Chen S."/>
            <person name="Xiao Y."/>
            <person name="Zhu B."/>
            <person name="Gao Y."/>
            <person name="Zhang Y."/>
            <person name="Chen B."/>
            <person name="Luo J."/>
            <person name="Deng Z."/>
            <person name="Chen X."/>
            <person name="Wang L."/>
            <person name="Chen S."/>
        </authorList>
    </citation>
    <scope>NUCLEOTIDE SEQUENCE [LARGE SCALE GENOMIC DNA]</scope>
    <source>
        <strain evidence="2 3">CBA1105</strain>
    </source>
</reference>
<evidence type="ECO:0000313" key="3">
    <source>
        <dbReference type="Proteomes" id="UP000296706"/>
    </source>
</evidence>
<organism evidence="2 3">
    <name type="scientific">Halapricum salinum</name>
    <dbReference type="NCBI Taxonomy" id="1457250"/>
    <lineage>
        <taxon>Archaea</taxon>
        <taxon>Methanobacteriati</taxon>
        <taxon>Methanobacteriota</taxon>
        <taxon>Stenosarchaea group</taxon>
        <taxon>Halobacteria</taxon>
        <taxon>Halobacteriales</taxon>
        <taxon>Haloarculaceae</taxon>
        <taxon>Halapricum</taxon>
    </lineage>
</organism>
<dbReference type="Proteomes" id="UP000296706">
    <property type="component" value="Chromosome"/>
</dbReference>
<dbReference type="RefSeq" id="WP_136342370.1">
    <property type="nucleotide sequence ID" value="NZ_CP031310.1"/>
</dbReference>
<dbReference type="Pfam" id="PF07883">
    <property type="entry name" value="Cupin_2"/>
    <property type="match status" value="1"/>
</dbReference>
<dbReference type="InterPro" id="IPR014710">
    <property type="entry name" value="RmlC-like_jellyroll"/>
</dbReference>
<evidence type="ECO:0000259" key="1">
    <source>
        <dbReference type="Pfam" id="PF07883"/>
    </source>
</evidence>
<dbReference type="SUPFAM" id="SSF51182">
    <property type="entry name" value="RmlC-like cupins"/>
    <property type="match status" value="1"/>
</dbReference>
<dbReference type="GeneID" id="39849438"/>
<evidence type="ECO:0000313" key="2">
    <source>
        <dbReference type="EMBL" id="QCC52684.1"/>
    </source>
</evidence>
<gene>
    <name evidence="2" type="ORF">DV733_16225</name>
</gene>
<accession>A0A4D6HF58</accession>
<dbReference type="InterPro" id="IPR013096">
    <property type="entry name" value="Cupin_2"/>
</dbReference>
<dbReference type="KEGG" id="hsn:DV733_16225"/>
<sequence length="66" mass="7298">MVERASLASPAEAKKEPLFEGGLRTVRVTLEEDGQIAEHNHPGTEILFFVVEGGLELSLDDENYEL</sequence>
<name>A0A4D6HF58_9EURY</name>
<dbReference type="InterPro" id="IPR011051">
    <property type="entry name" value="RmlC_Cupin_sf"/>
</dbReference>
<dbReference type="OrthoDB" id="199885at2157"/>
<keyword evidence="3" id="KW-1185">Reference proteome</keyword>
<proteinExistence type="predicted"/>
<feature type="domain" description="Cupin type-2" evidence="1">
    <location>
        <begin position="27"/>
        <end position="66"/>
    </location>
</feature>
<dbReference type="EMBL" id="CP031310">
    <property type="protein sequence ID" value="QCC52684.1"/>
    <property type="molecule type" value="Genomic_DNA"/>
</dbReference>
<protein>
    <submittedName>
        <fullName evidence="2">Cupin domain-containing protein</fullName>
    </submittedName>
</protein>
<dbReference type="STRING" id="1457250.GCA_000755225_02124"/>
<dbReference type="AlphaFoldDB" id="A0A4D6HF58"/>